<dbReference type="InParanoid" id="A0A6P8YTC8"/>
<dbReference type="GeneID" id="117642840"/>
<dbReference type="AlphaFoldDB" id="A0A6P8YTC8"/>
<evidence type="ECO:0000313" key="3">
    <source>
        <dbReference type="RefSeq" id="XP_034237322.1"/>
    </source>
</evidence>
<protein>
    <submittedName>
        <fullName evidence="3">UPF0449 protein C19orf25 homolog</fullName>
    </submittedName>
</protein>
<dbReference type="RefSeq" id="XP_034237322.1">
    <property type="nucleotide sequence ID" value="XM_034381431.1"/>
</dbReference>
<accession>A0A6P8YTC8</accession>
<evidence type="ECO:0000256" key="1">
    <source>
        <dbReference type="ARBA" id="ARBA00006137"/>
    </source>
</evidence>
<dbReference type="KEGG" id="tpal:117642840"/>
<gene>
    <name evidence="3" type="primary">LOC117642840</name>
</gene>
<dbReference type="Proteomes" id="UP000515158">
    <property type="component" value="Unplaced"/>
</dbReference>
<keyword evidence="2" id="KW-1185">Reference proteome</keyword>
<dbReference type="OrthoDB" id="6129359at2759"/>
<dbReference type="PANTHER" id="PTHR34766">
    <property type="entry name" value="UPF0449 PROTEIN C19ORF25"/>
    <property type="match status" value="1"/>
</dbReference>
<comment type="similarity">
    <text evidence="1">Belongs to the UPF0449 family.</text>
</comment>
<dbReference type="Pfam" id="PF15136">
    <property type="entry name" value="UPF0449"/>
    <property type="match status" value="1"/>
</dbReference>
<reference evidence="3" key="1">
    <citation type="submission" date="2025-08" db="UniProtKB">
        <authorList>
            <consortium name="RefSeq"/>
        </authorList>
    </citation>
    <scope>IDENTIFICATION</scope>
    <source>
        <tissue evidence="3">Total insect</tissue>
    </source>
</reference>
<evidence type="ECO:0000313" key="2">
    <source>
        <dbReference type="Proteomes" id="UP000515158"/>
    </source>
</evidence>
<dbReference type="InterPro" id="IPR028227">
    <property type="entry name" value="UPF0449"/>
</dbReference>
<name>A0A6P8YTC8_THRPL</name>
<dbReference type="PANTHER" id="PTHR34766:SF1">
    <property type="entry name" value="UPF0449 PROTEIN C19ORF25"/>
    <property type="match status" value="1"/>
</dbReference>
<sequence length="166" mass="18730">MISCGTQLSLARLNRFKLSVKTTSGLQLSASLFATYAICRKYCLCCQWLRQQSGTGTNMFTKKKPDIPPRPKIPTVEQIIEDIEHSSPDDSLFQRSFAGDVKQDLLAQQTEADTVYTMVKEFVDINTSLKETLHKLQDQNEALKISDLELKAMAEDIRKQALDALQ</sequence>
<organism evidence="3">
    <name type="scientific">Thrips palmi</name>
    <name type="common">Melon thrips</name>
    <dbReference type="NCBI Taxonomy" id="161013"/>
    <lineage>
        <taxon>Eukaryota</taxon>
        <taxon>Metazoa</taxon>
        <taxon>Ecdysozoa</taxon>
        <taxon>Arthropoda</taxon>
        <taxon>Hexapoda</taxon>
        <taxon>Insecta</taxon>
        <taxon>Pterygota</taxon>
        <taxon>Neoptera</taxon>
        <taxon>Paraneoptera</taxon>
        <taxon>Thysanoptera</taxon>
        <taxon>Terebrantia</taxon>
        <taxon>Thripoidea</taxon>
        <taxon>Thripidae</taxon>
        <taxon>Thrips</taxon>
    </lineage>
</organism>
<proteinExistence type="inferred from homology"/>